<keyword evidence="1" id="KW-0812">Transmembrane</keyword>
<keyword evidence="3" id="KW-0808">Transferase</keyword>
<feature type="transmembrane region" description="Helical" evidence="1">
    <location>
        <begin position="90"/>
        <end position="118"/>
    </location>
</feature>
<keyword evidence="1" id="KW-0472">Membrane</keyword>
<dbReference type="Pfam" id="PF06580">
    <property type="entry name" value="His_kinase"/>
    <property type="match status" value="1"/>
</dbReference>
<feature type="transmembrane region" description="Helical" evidence="1">
    <location>
        <begin position="21"/>
        <end position="44"/>
    </location>
</feature>
<gene>
    <name evidence="3" type="ORF">ABS362_18230</name>
</gene>
<feature type="domain" description="Signal transduction histidine kinase internal region" evidence="2">
    <location>
        <begin position="177"/>
        <end position="253"/>
    </location>
</feature>
<feature type="transmembrane region" description="Helical" evidence="1">
    <location>
        <begin position="50"/>
        <end position="69"/>
    </location>
</feature>
<keyword evidence="3" id="KW-0418">Kinase</keyword>
<organism evidence="3 4">
    <name type="scientific">Pontibacter populi</name>
    <dbReference type="NCBI Taxonomy" id="890055"/>
    <lineage>
        <taxon>Bacteria</taxon>
        <taxon>Pseudomonadati</taxon>
        <taxon>Bacteroidota</taxon>
        <taxon>Cytophagia</taxon>
        <taxon>Cytophagales</taxon>
        <taxon>Hymenobacteraceae</taxon>
        <taxon>Pontibacter</taxon>
    </lineage>
</organism>
<sequence length="369" mass="42912">MPDKSLYRVLPDSFSKQTFRLLLACLLGVLLYCIFLFINLGITIKFSPAILMESSFCIVFFYGELELIFRLDRYMQGRFKAQPYQANRYLTEYITLLTASLLLLTAAFVLPVMFILYLFDILTFNEYLWWQLRQSYSLVAIVTTLLYLGKTAYITYVRLKQVEVETERLQKESVQQQFETLKNYVNPAFLFSSLDTLTELVPHDKEQAAQYIHQLSGVYRYILENKNKELVTLAREATFMQAYTYLLNIQYGAALDLTWKIEEESRDWCVPPLTLQFVVENLLQHLNPTNENTLKLQLAGAEEQLLICYHMQKSTPKPVLLKNNLLKIMQKYEYLTDRKINISQLGAATLVSIPLLKVSNEPRAIVSTT</sequence>
<dbReference type="InterPro" id="IPR010559">
    <property type="entry name" value="Sig_transdc_His_kin_internal"/>
</dbReference>
<feature type="transmembrane region" description="Helical" evidence="1">
    <location>
        <begin position="138"/>
        <end position="159"/>
    </location>
</feature>
<dbReference type="InterPro" id="IPR050640">
    <property type="entry name" value="Bact_2-comp_sensor_kinase"/>
</dbReference>
<dbReference type="Proteomes" id="UP001476807">
    <property type="component" value="Unassembled WGS sequence"/>
</dbReference>
<reference evidence="3 4" key="1">
    <citation type="submission" date="2024-06" db="EMBL/GenBank/DDBJ databases">
        <title>Pontibacter populi HYL7-15.</title>
        <authorList>
            <person name="Kim M.K."/>
        </authorList>
    </citation>
    <scope>NUCLEOTIDE SEQUENCE [LARGE SCALE GENOMIC DNA]</scope>
    <source>
        <strain evidence="3 4">HYL7-15</strain>
    </source>
</reference>
<dbReference type="GO" id="GO:0016301">
    <property type="term" value="F:kinase activity"/>
    <property type="evidence" value="ECO:0007669"/>
    <property type="project" value="UniProtKB-KW"/>
</dbReference>
<comment type="caution">
    <text evidence="3">The sequence shown here is derived from an EMBL/GenBank/DDBJ whole genome shotgun (WGS) entry which is preliminary data.</text>
</comment>
<dbReference type="PANTHER" id="PTHR34220:SF7">
    <property type="entry name" value="SENSOR HISTIDINE KINASE YPDA"/>
    <property type="match status" value="1"/>
</dbReference>
<dbReference type="PANTHER" id="PTHR34220">
    <property type="entry name" value="SENSOR HISTIDINE KINASE YPDA"/>
    <property type="match status" value="1"/>
</dbReference>
<proteinExistence type="predicted"/>
<evidence type="ECO:0000313" key="3">
    <source>
        <dbReference type="EMBL" id="MER2999495.1"/>
    </source>
</evidence>
<dbReference type="EMBL" id="JBEOKT010000025">
    <property type="protein sequence ID" value="MER2999495.1"/>
    <property type="molecule type" value="Genomic_DNA"/>
</dbReference>
<evidence type="ECO:0000256" key="1">
    <source>
        <dbReference type="SAM" id="Phobius"/>
    </source>
</evidence>
<evidence type="ECO:0000259" key="2">
    <source>
        <dbReference type="Pfam" id="PF06580"/>
    </source>
</evidence>
<keyword evidence="4" id="KW-1185">Reference proteome</keyword>
<evidence type="ECO:0000313" key="4">
    <source>
        <dbReference type="Proteomes" id="UP001476807"/>
    </source>
</evidence>
<keyword evidence="1" id="KW-1133">Transmembrane helix</keyword>
<dbReference type="RefSeq" id="WP_350414326.1">
    <property type="nucleotide sequence ID" value="NZ_JBEOKT010000025.1"/>
</dbReference>
<accession>A0ABV1RYQ2</accession>
<protein>
    <submittedName>
        <fullName evidence="3">Histidine kinase</fullName>
    </submittedName>
</protein>
<name>A0ABV1RYQ2_9BACT</name>